<dbReference type="GO" id="GO:0006355">
    <property type="term" value="P:regulation of DNA-templated transcription"/>
    <property type="evidence" value="ECO:0007669"/>
    <property type="project" value="InterPro"/>
</dbReference>
<dbReference type="PANTHER" id="PTHR43214:SF42">
    <property type="entry name" value="TRANSCRIPTIONAL REGULATORY PROTEIN DESR"/>
    <property type="match status" value="1"/>
</dbReference>
<dbReference type="PANTHER" id="PTHR43214">
    <property type="entry name" value="TWO-COMPONENT RESPONSE REGULATOR"/>
    <property type="match status" value="1"/>
</dbReference>
<dbReference type="EMBL" id="CP006842">
    <property type="protein sequence ID" value="AHW64603.1"/>
    <property type="molecule type" value="Genomic_DNA"/>
</dbReference>
<dbReference type="eggNOG" id="COG2197">
    <property type="taxonomic scope" value="Bacteria"/>
</dbReference>
<organism evidence="3 4">
    <name type="scientific">Corynebacterium glyciniphilum AJ 3170</name>
    <dbReference type="NCBI Taxonomy" id="1404245"/>
    <lineage>
        <taxon>Bacteria</taxon>
        <taxon>Bacillati</taxon>
        <taxon>Actinomycetota</taxon>
        <taxon>Actinomycetes</taxon>
        <taxon>Mycobacteriales</taxon>
        <taxon>Corynebacteriaceae</taxon>
        <taxon>Corynebacterium</taxon>
    </lineage>
</organism>
<evidence type="ECO:0000256" key="1">
    <source>
        <dbReference type="ARBA" id="ARBA00023125"/>
    </source>
</evidence>
<dbReference type="GO" id="GO:0003677">
    <property type="term" value="F:DNA binding"/>
    <property type="evidence" value="ECO:0007669"/>
    <property type="project" value="UniProtKB-KW"/>
</dbReference>
<evidence type="ECO:0000259" key="2">
    <source>
        <dbReference type="SMART" id="SM00421"/>
    </source>
</evidence>
<protein>
    <submittedName>
        <fullName evidence="3">Transcriptional regulator, LuxR-family</fullName>
    </submittedName>
</protein>
<evidence type="ECO:0000313" key="4">
    <source>
        <dbReference type="Proteomes" id="UP000023703"/>
    </source>
</evidence>
<dbReference type="Proteomes" id="UP000023703">
    <property type="component" value="Chromosome"/>
</dbReference>
<dbReference type="RefSeq" id="WP_227590250.1">
    <property type="nucleotide sequence ID" value="NZ_CP006842.1"/>
</dbReference>
<keyword evidence="1" id="KW-0238">DNA-binding</keyword>
<gene>
    <name evidence="3" type="ORF">CGLY_10790</name>
</gene>
<evidence type="ECO:0000313" key="3">
    <source>
        <dbReference type="EMBL" id="AHW64603.1"/>
    </source>
</evidence>
<dbReference type="SUPFAM" id="SSF46894">
    <property type="entry name" value="C-terminal effector domain of the bipartite response regulators"/>
    <property type="match status" value="1"/>
</dbReference>
<accession>X5DN81</accession>
<keyword evidence="4" id="KW-1185">Reference proteome</keyword>
<dbReference type="STRING" id="1404245.CGLY_10790"/>
<dbReference type="Pfam" id="PF00196">
    <property type="entry name" value="GerE"/>
    <property type="match status" value="1"/>
</dbReference>
<dbReference type="PRINTS" id="PR00038">
    <property type="entry name" value="HTHLUXR"/>
</dbReference>
<dbReference type="InterPro" id="IPR039420">
    <property type="entry name" value="WalR-like"/>
</dbReference>
<feature type="domain" description="HTH luxR-type" evidence="2">
    <location>
        <begin position="235"/>
        <end position="292"/>
    </location>
</feature>
<dbReference type="HOGENOM" id="CLU_914356_0_0_11"/>
<dbReference type="InterPro" id="IPR036388">
    <property type="entry name" value="WH-like_DNA-bd_sf"/>
</dbReference>
<dbReference type="InterPro" id="IPR016032">
    <property type="entry name" value="Sig_transdc_resp-reg_C-effctor"/>
</dbReference>
<dbReference type="InterPro" id="IPR000792">
    <property type="entry name" value="Tscrpt_reg_LuxR_C"/>
</dbReference>
<dbReference type="SMART" id="SM00421">
    <property type="entry name" value="HTH_LUXR"/>
    <property type="match status" value="1"/>
</dbReference>
<dbReference type="KEGG" id="cgy:CGLY_10790"/>
<name>X5DN81_9CORY</name>
<dbReference type="Gene3D" id="1.10.10.10">
    <property type="entry name" value="Winged helix-like DNA-binding domain superfamily/Winged helix DNA-binding domain"/>
    <property type="match status" value="1"/>
</dbReference>
<proteinExistence type="predicted"/>
<dbReference type="AlphaFoldDB" id="X5DN81"/>
<sequence>MERDRVDRVDRVDLDKLRIDLATSLHLLRPLIPYDAAQILRIGHGLKPEELCRMGYSANTAWALAHMFPVEDARRFTYEVSDDAPLPPTISTSGVGGDFTSSRLFREHLAKEGFEEGMSLVLYHDKGPVGMAHFSSRTARAFEGAPRQAALAVSGLFGSVVAMFPGSDEPWRGGGRPDTEQRLLADPDFARHLRDFCRSPLAFIGHLWEVDGSFVIVDVAQPGRIVARPVDPATMRGLTRQELQVLSALCCGAADAEIASRLHLSRRTVQSYLGSLRQKLGAASRLEAVVIALGAGLYVPHPDRAPLGQIIRGGSG</sequence>
<reference evidence="3 4" key="1">
    <citation type="journal article" date="2015" name="Int. J. Syst. Evol. Microbiol.">
        <title>Revisiting Corynebacterium glyciniphilum (ex Kubota et al., 1972) sp. nov., nom. rev., isolated from putrefied banana.</title>
        <authorList>
            <person name="Al-Dilaimi A."/>
            <person name="Bednarz H."/>
            <person name="Lomker A."/>
            <person name="Niehaus K."/>
            <person name="Kalinowski J."/>
            <person name="Ruckert C."/>
        </authorList>
    </citation>
    <scope>NUCLEOTIDE SEQUENCE [LARGE SCALE GENOMIC DNA]</scope>
    <source>
        <strain evidence="3">AJ 3170</strain>
    </source>
</reference>
<dbReference type="CDD" id="cd06170">
    <property type="entry name" value="LuxR_C_like"/>
    <property type="match status" value="1"/>
</dbReference>